<keyword evidence="15" id="KW-0460">Magnesium</keyword>
<evidence type="ECO:0000256" key="4">
    <source>
        <dbReference type="ARBA" id="ARBA00012216"/>
    </source>
</evidence>
<sequence length="338" mass="38068">MRKKRIALVTGGYTDEFTISLLSAAFVEGMLDATKYEVYKIVVFEDRWEYSDENQDTHPVNRADFTLQLPHEIIHFDVAFIMLHGIPGENGYVQAYLELLGIPYTSCDAATSAITMNKAYTKAVVADIENLFVAKSVQIDKSERDVAKRLITERLRLPYFVKPNCSGSSIGMSKVRSPEELPVALDRAFSTKNAGNQILVEEFVTGREFSVGAFKRGNKTIVLPITEVMVADGFFDYETKYLSEIANDMTPALLSQDQRSLVEEVVIAVYKRLACKGMVRVDFFLEDQTGKFYFIEINTIPGQTDHSFIPKQVRAAGMDLPLFYEELIEAATETPLKE</sequence>
<accession>A0A917HIA8</accession>
<keyword evidence="15" id="KW-0479">Metal-binding</keyword>
<evidence type="ECO:0000256" key="14">
    <source>
        <dbReference type="PIRSR" id="PIRSR039102-1"/>
    </source>
</evidence>
<dbReference type="AlphaFoldDB" id="A0A917HIA8"/>
<evidence type="ECO:0000259" key="17">
    <source>
        <dbReference type="PROSITE" id="PS50975"/>
    </source>
</evidence>
<evidence type="ECO:0000256" key="7">
    <source>
        <dbReference type="ARBA" id="ARBA00022741"/>
    </source>
</evidence>
<evidence type="ECO:0000256" key="16">
    <source>
        <dbReference type="PROSITE-ProRule" id="PRU00409"/>
    </source>
</evidence>
<feature type="binding site" evidence="15">
    <location>
        <position position="298"/>
    </location>
    <ligand>
        <name>Mg(2+)</name>
        <dbReference type="ChEBI" id="CHEBI:18420"/>
        <label>2</label>
    </ligand>
</feature>
<evidence type="ECO:0000256" key="12">
    <source>
        <dbReference type="ARBA" id="ARBA00047614"/>
    </source>
</evidence>
<dbReference type="Pfam" id="PF01820">
    <property type="entry name" value="Dala_Dala_lig_N"/>
    <property type="match status" value="1"/>
</dbReference>
<protein>
    <recommendedName>
        <fullName evidence="4 13">D-alanine--D-alanine ligase</fullName>
        <ecNumber evidence="4 13">6.3.2.4</ecNumber>
    </recommendedName>
    <alternativeName>
        <fullName evidence="13">D-Ala-D-Ala ligase</fullName>
    </alternativeName>
    <alternativeName>
        <fullName evidence="13">D-alanylalanine synthetase</fullName>
    </alternativeName>
</protein>
<dbReference type="Gene3D" id="3.40.50.20">
    <property type="match status" value="1"/>
</dbReference>
<keyword evidence="19" id="KW-1185">Reference proteome</keyword>
<keyword evidence="9 13" id="KW-0133">Cell shape</keyword>
<dbReference type="GO" id="GO:0008716">
    <property type="term" value="F:D-alanine-D-alanine ligase activity"/>
    <property type="evidence" value="ECO:0007669"/>
    <property type="project" value="UniProtKB-UniRule"/>
</dbReference>
<evidence type="ECO:0000256" key="13">
    <source>
        <dbReference type="HAMAP-Rule" id="MF_00047"/>
    </source>
</evidence>
<dbReference type="Gene3D" id="3.30.1490.20">
    <property type="entry name" value="ATP-grasp fold, A domain"/>
    <property type="match status" value="1"/>
</dbReference>
<comment type="cofactor">
    <cofactor evidence="15">
        <name>Mg(2+)</name>
        <dbReference type="ChEBI" id="CHEBI:18420"/>
    </cofactor>
    <cofactor evidence="15">
        <name>Mn(2+)</name>
        <dbReference type="ChEBI" id="CHEBI:29035"/>
    </cofactor>
    <text evidence="15">Binds 2 magnesium or manganese ions per subunit.</text>
</comment>
<dbReference type="GO" id="GO:0005737">
    <property type="term" value="C:cytoplasm"/>
    <property type="evidence" value="ECO:0007669"/>
    <property type="project" value="UniProtKB-SubCell"/>
</dbReference>
<keyword evidence="6 13" id="KW-0436">Ligase</keyword>
<dbReference type="HAMAP" id="MF_00047">
    <property type="entry name" value="Dala_Dala_lig"/>
    <property type="match status" value="1"/>
</dbReference>
<evidence type="ECO:0000256" key="3">
    <source>
        <dbReference type="ARBA" id="ARBA00010871"/>
    </source>
</evidence>
<dbReference type="GO" id="GO:0071555">
    <property type="term" value="P:cell wall organization"/>
    <property type="evidence" value="ECO:0007669"/>
    <property type="project" value="UniProtKB-KW"/>
</dbReference>
<dbReference type="EC" id="6.3.2.4" evidence="4 13"/>
<comment type="caution">
    <text evidence="18">The sequence shown here is derived from an EMBL/GenBank/DDBJ whole genome shotgun (WGS) entry which is preliminary data.</text>
</comment>
<evidence type="ECO:0000313" key="18">
    <source>
        <dbReference type="EMBL" id="GGG79829.1"/>
    </source>
</evidence>
<dbReference type="RefSeq" id="WP_188504823.1">
    <property type="nucleotide sequence ID" value="NZ_BMER01000001.1"/>
</dbReference>
<evidence type="ECO:0000256" key="11">
    <source>
        <dbReference type="ARBA" id="ARBA00023316"/>
    </source>
</evidence>
<dbReference type="Proteomes" id="UP000660862">
    <property type="component" value="Unassembled WGS sequence"/>
</dbReference>
<evidence type="ECO:0000256" key="5">
    <source>
        <dbReference type="ARBA" id="ARBA00022490"/>
    </source>
</evidence>
<keyword evidence="10 13" id="KW-0573">Peptidoglycan synthesis</keyword>
<comment type="pathway">
    <text evidence="13">Cell wall biogenesis; peptidoglycan biosynthesis.</text>
</comment>
<keyword evidence="5 13" id="KW-0963">Cytoplasm</keyword>
<comment type="similarity">
    <text evidence="3 13">Belongs to the D-alanine--D-alanine ligase family.</text>
</comment>
<evidence type="ECO:0000256" key="6">
    <source>
        <dbReference type="ARBA" id="ARBA00022598"/>
    </source>
</evidence>
<dbReference type="SUPFAM" id="SSF56059">
    <property type="entry name" value="Glutathione synthetase ATP-binding domain-like"/>
    <property type="match status" value="1"/>
</dbReference>
<feature type="active site" evidence="14">
    <location>
        <position position="307"/>
    </location>
</feature>
<dbReference type="GO" id="GO:0009252">
    <property type="term" value="P:peptidoglycan biosynthetic process"/>
    <property type="evidence" value="ECO:0007669"/>
    <property type="project" value="UniProtKB-UniRule"/>
</dbReference>
<feature type="domain" description="ATP-grasp" evidence="17">
    <location>
        <begin position="123"/>
        <end position="329"/>
    </location>
</feature>
<dbReference type="PROSITE" id="PS00843">
    <property type="entry name" value="DALA_DALA_LIGASE_1"/>
    <property type="match status" value="1"/>
</dbReference>
<dbReference type="InterPro" id="IPR000291">
    <property type="entry name" value="D-Ala_lig_Van_CS"/>
</dbReference>
<keyword evidence="11 13" id="KW-0961">Cell wall biogenesis/degradation</keyword>
<feature type="active site" evidence="14">
    <location>
        <position position="168"/>
    </location>
</feature>
<dbReference type="SUPFAM" id="SSF52440">
    <property type="entry name" value="PreATP-grasp domain"/>
    <property type="match status" value="1"/>
</dbReference>
<name>A0A917HIA8_9SPHI</name>
<reference evidence="18" key="1">
    <citation type="journal article" date="2014" name="Int. J. Syst. Evol. Microbiol.">
        <title>Complete genome sequence of Corynebacterium casei LMG S-19264T (=DSM 44701T), isolated from a smear-ripened cheese.</title>
        <authorList>
            <consortium name="US DOE Joint Genome Institute (JGI-PGF)"/>
            <person name="Walter F."/>
            <person name="Albersmeier A."/>
            <person name="Kalinowski J."/>
            <person name="Ruckert C."/>
        </authorList>
    </citation>
    <scope>NUCLEOTIDE SEQUENCE</scope>
    <source>
        <strain evidence="18">CGMCC 1.12195</strain>
    </source>
</reference>
<dbReference type="InterPro" id="IPR005905">
    <property type="entry name" value="D_ala_D_ala"/>
</dbReference>
<dbReference type="PROSITE" id="PS00844">
    <property type="entry name" value="DALA_DALA_LIGASE_2"/>
    <property type="match status" value="1"/>
</dbReference>
<comment type="catalytic activity">
    <reaction evidence="12 13">
        <text>2 D-alanine + ATP = D-alanyl-D-alanine + ADP + phosphate + H(+)</text>
        <dbReference type="Rhea" id="RHEA:11224"/>
        <dbReference type="ChEBI" id="CHEBI:15378"/>
        <dbReference type="ChEBI" id="CHEBI:30616"/>
        <dbReference type="ChEBI" id="CHEBI:43474"/>
        <dbReference type="ChEBI" id="CHEBI:57416"/>
        <dbReference type="ChEBI" id="CHEBI:57822"/>
        <dbReference type="ChEBI" id="CHEBI:456216"/>
        <dbReference type="EC" id="6.3.2.4"/>
    </reaction>
</comment>
<keyword evidence="8 16" id="KW-0067">ATP-binding</keyword>
<gene>
    <name evidence="13 18" type="primary">ddl</name>
    <name evidence="18" type="ORF">GCM10007415_10170</name>
</gene>
<keyword evidence="15" id="KW-0464">Manganese</keyword>
<evidence type="ECO:0000256" key="9">
    <source>
        <dbReference type="ARBA" id="ARBA00022960"/>
    </source>
</evidence>
<feature type="binding site" evidence="15">
    <location>
        <position position="296"/>
    </location>
    <ligand>
        <name>Mg(2+)</name>
        <dbReference type="ChEBI" id="CHEBI:18420"/>
        <label>1</label>
    </ligand>
</feature>
<dbReference type="PIRSF" id="PIRSF039102">
    <property type="entry name" value="Ddl/VanB"/>
    <property type="match status" value="1"/>
</dbReference>
<dbReference type="GO" id="GO:0008360">
    <property type="term" value="P:regulation of cell shape"/>
    <property type="evidence" value="ECO:0007669"/>
    <property type="project" value="UniProtKB-KW"/>
</dbReference>
<dbReference type="InterPro" id="IPR016185">
    <property type="entry name" value="PreATP-grasp_dom_sf"/>
</dbReference>
<dbReference type="InterPro" id="IPR011095">
    <property type="entry name" value="Dala_Dala_lig_C"/>
</dbReference>
<feature type="binding site" evidence="15">
    <location>
        <position position="282"/>
    </location>
    <ligand>
        <name>Mg(2+)</name>
        <dbReference type="ChEBI" id="CHEBI:18420"/>
        <label>1</label>
    </ligand>
</feature>
<dbReference type="InterPro" id="IPR011127">
    <property type="entry name" value="Dala_Dala_lig_N"/>
</dbReference>
<evidence type="ECO:0000256" key="8">
    <source>
        <dbReference type="ARBA" id="ARBA00022840"/>
    </source>
</evidence>
<comment type="cofactor">
    <cofactor evidence="1">
        <name>Mn(2+)</name>
        <dbReference type="ChEBI" id="CHEBI:29035"/>
    </cofactor>
</comment>
<evidence type="ECO:0000256" key="15">
    <source>
        <dbReference type="PIRSR" id="PIRSR039102-3"/>
    </source>
</evidence>
<dbReference type="InterPro" id="IPR011761">
    <property type="entry name" value="ATP-grasp"/>
</dbReference>
<dbReference type="Gene3D" id="3.30.470.20">
    <property type="entry name" value="ATP-grasp fold, B domain"/>
    <property type="match status" value="1"/>
</dbReference>
<comment type="subcellular location">
    <subcellularLocation>
        <location evidence="2 13">Cytoplasm</location>
    </subcellularLocation>
</comment>
<dbReference type="InterPro" id="IPR013815">
    <property type="entry name" value="ATP_grasp_subdomain_1"/>
</dbReference>
<dbReference type="GO" id="GO:0046872">
    <property type="term" value="F:metal ion binding"/>
    <property type="evidence" value="ECO:0007669"/>
    <property type="project" value="UniProtKB-KW"/>
</dbReference>
<organism evidence="18 19">
    <name type="scientific">Parapedobacter pyrenivorans</name>
    <dbReference type="NCBI Taxonomy" id="1305674"/>
    <lineage>
        <taxon>Bacteria</taxon>
        <taxon>Pseudomonadati</taxon>
        <taxon>Bacteroidota</taxon>
        <taxon>Sphingobacteriia</taxon>
        <taxon>Sphingobacteriales</taxon>
        <taxon>Sphingobacteriaceae</taxon>
        <taxon>Parapedobacter</taxon>
    </lineage>
</organism>
<dbReference type="GO" id="GO:0005524">
    <property type="term" value="F:ATP binding"/>
    <property type="evidence" value="ECO:0007669"/>
    <property type="project" value="UniProtKB-UniRule"/>
</dbReference>
<dbReference type="PANTHER" id="PTHR23132:SF23">
    <property type="entry name" value="D-ALANINE--D-ALANINE LIGASE B"/>
    <property type="match status" value="1"/>
</dbReference>
<reference evidence="18" key="2">
    <citation type="submission" date="2020-09" db="EMBL/GenBank/DDBJ databases">
        <authorList>
            <person name="Sun Q."/>
            <person name="Zhou Y."/>
        </authorList>
    </citation>
    <scope>NUCLEOTIDE SEQUENCE</scope>
    <source>
        <strain evidence="18">CGMCC 1.12195</strain>
    </source>
</reference>
<dbReference type="EMBL" id="BMER01000001">
    <property type="protein sequence ID" value="GGG79829.1"/>
    <property type="molecule type" value="Genomic_DNA"/>
</dbReference>
<proteinExistence type="inferred from homology"/>
<feature type="binding site" evidence="15">
    <location>
        <position position="296"/>
    </location>
    <ligand>
        <name>Mg(2+)</name>
        <dbReference type="ChEBI" id="CHEBI:18420"/>
        <label>2</label>
    </ligand>
</feature>
<dbReference type="NCBIfam" id="NF002378">
    <property type="entry name" value="PRK01372.1"/>
    <property type="match status" value="1"/>
</dbReference>
<dbReference type="NCBIfam" id="TIGR01205">
    <property type="entry name" value="D_ala_D_alaTIGR"/>
    <property type="match status" value="1"/>
</dbReference>
<dbReference type="PANTHER" id="PTHR23132">
    <property type="entry name" value="D-ALANINE--D-ALANINE LIGASE"/>
    <property type="match status" value="1"/>
</dbReference>
<dbReference type="Pfam" id="PF07478">
    <property type="entry name" value="Dala_Dala_lig_C"/>
    <property type="match status" value="1"/>
</dbReference>
<comment type="function">
    <text evidence="13">Cell wall formation.</text>
</comment>
<dbReference type="PROSITE" id="PS50975">
    <property type="entry name" value="ATP_GRASP"/>
    <property type="match status" value="1"/>
</dbReference>
<feature type="active site" evidence="14">
    <location>
        <position position="16"/>
    </location>
</feature>
<keyword evidence="7 16" id="KW-0547">Nucleotide-binding</keyword>
<evidence type="ECO:0000256" key="10">
    <source>
        <dbReference type="ARBA" id="ARBA00022984"/>
    </source>
</evidence>
<evidence type="ECO:0000256" key="1">
    <source>
        <dbReference type="ARBA" id="ARBA00001936"/>
    </source>
</evidence>
<evidence type="ECO:0000256" key="2">
    <source>
        <dbReference type="ARBA" id="ARBA00004496"/>
    </source>
</evidence>
<evidence type="ECO:0000313" key="19">
    <source>
        <dbReference type="Proteomes" id="UP000660862"/>
    </source>
</evidence>